<proteinExistence type="inferred from homology"/>
<feature type="domain" description="FAD-binding FR-type" evidence="2">
    <location>
        <begin position="102"/>
        <end position="222"/>
    </location>
</feature>
<dbReference type="Pfam" id="PF08021">
    <property type="entry name" value="FAD_binding_9"/>
    <property type="match status" value="1"/>
</dbReference>
<gene>
    <name evidence="3" type="ordered locus">Pden_4240</name>
</gene>
<dbReference type="AlphaFoldDB" id="A1B9W0"/>
<dbReference type="EMBL" id="CP000490">
    <property type="protein sequence ID" value="ABL72304.1"/>
    <property type="molecule type" value="Genomic_DNA"/>
</dbReference>
<evidence type="ECO:0000313" key="4">
    <source>
        <dbReference type="Proteomes" id="UP000000361"/>
    </source>
</evidence>
<dbReference type="InterPro" id="IPR017927">
    <property type="entry name" value="FAD-bd_FR_type"/>
</dbReference>
<dbReference type="Gene3D" id="3.40.50.80">
    <property type="entry name" value="Nucleotide-binding domain of ferredoxin-NADP reductase (FNR) module"/>
    <property type="match status" value="1"/>
</dbReference>
<keyword evidence="4" id="KW-1185">Reference proteome</keyword>
<reference evidence="4" key="1">
    <citation type="submission" date="2006-12" db="EMBL/GenBank/DDBJ databases">
        <title>Complete sequence of chromosome 2 of Paracoccus denitrificans PD1222.</title>
        <authorList>
            <person name="Copeland A."/>
            <person name="Lucas S."/>
            <person name="Lapidus A."/>
            <person name="Barry K."/>
            <person name="Detter J.C."/>
            <person name="Glavina del Rio T."/>
            <person name="Hammon N."/>
            <person name="Israni S."/>
            <person name="Dalin E."/>
            <person name="Tice H."/>
            <person name="Pitluck S."/>
            <person name="Munk A.C."/>
            <person name="Brettin T."/>
            <person name="Bruce D."/>
            <person name="Han C."/>
            <person name="Tapia R."/>
            <person name="Gilna P."/>
            <person name="Schmutz J."/>
            <person name="Larimer F."/>
            <person name="Land M."/>
            <person name="Hauser L."/>
            <person name="Kyrpides N."/>
            <person name="Lykidis A."/>
            <person name="Spiro S."/>
            <person name="Richardson D.J."/>
            <person name="Moir J.W.B."/>
            <person name="Ferguson S.J."/>
            <person name="van Spanning R.J.M."/>
            <person name="Richardson P."/>
        </authorList>
    </citation>
    <scope>NUCLEOTIDE SEQUENCE [LARGE SCALE GENOMIC DNA]</scope>
    <source>
        <strain evidence="4">Pd 1222</strain>
    </source>
</reference>
<dbReference type="Pfam" id="PF04954">
    <property type="entry name" value="SIP"/>
    <property type="match status" value="1"/>
</dbReference>
<name>A1B9W0_PARDP</name>
<organism evidence="3 4">
    <name type="scientific">Paracoccus denitrificans (strain Pd 1222)</name>
    <dbReference type="NCBI Taxonomy" id="318586"/>
    <lineage>
        <taxon>Bacteria</taxon>
        <taxon>Pseudomonadati</taxon>
        <taxon>Pseudomonadota</taxon>
        <taxon>Alphaproteobacteria</taxon>
        <taxon>Rhodobacterales</taxon>
        <taxon>Paracoccaceae</taxon>
        <taxon>Paracoccus</taxon>
    </lineage>
</organism>
<dbReference type="Proteomes" id="UP000000361">
    <property type="component" value="Chromosome 2"/>
</dbReference>
<evidence type="ECO:0000256" key="1">
    <source>
        <dbReference type="ARBA" id="ARBA00035644"/>
    </source>
</evidence>
<dbReference type="eggNOG" id="COG2375">
    <property type="taxonomic scope" value="Bacteria"/>
</dbReference>
<dbReference type="GO" id="GO:0016491">
    <property type="term" value="F:oxidoreductase activity"/>
    <property type="evidence" value="ECO:0007669"/>
    <property type="project" value="InterPro"/>
</dbReference>
<dbReference type="InterPro" id="IPR039261">
    <property type="entry name" value="FNR_nucleotide-bd"/>
</dbReference>
<dbReference type="OrthoDB" id="9814826at2"/>
<dbReference type="InterPro" id="IPR039374">
    <property type="entry name" value="SIP_fam"/>
</dbReference>
<dbReference type="GeneID" id="93453906"/>
<dbReference type="CDD" id="cd06193">
    <property type="entry name" value="siderophore_interacting"/>
    <property type="match status" value="1"/>
</dbReference>
<dbReference type="PROSITE" id="PS51384">
    <property type="entry name" value="FAD_FR"/>
    <property type="match status" value="1"/>
</dbReference>
<comment type="similarity">
    <text evidence="1">Belongs to the SIP oxidoreductase family.</text>
</comment>
<evidence type="ECO:0000313" key="3">
    <source>
        <dbReference type="EMBL" id="ABL72304.1"/>
    </source>
</evidence>
<dbReference type="PANTHER" id="PTHR30157:SF0">
    <property type="entry name" value="NADPH-DEPENDENT FERRIC-CHELATE REDUCTASE"/>
    <property type="match status" value="1"/>
</dbReference>
<dbReference type="Gene3D" id="2.40.30.10">
    <property type="entry name" value="Translation factors"/>
    <property type="match status" value="1"/>
</dbReference>
<dbReference type="PANTHER" id="PTHR30157">
    <property type="entry name" value="FERRIC REDUCTASE, NADPH-DEPENDENT"/>
    <property type="match status" value="1"/>
</dbReference>
<sequence>MFPIRPYRSTGILGSASGAAAAALKARAAEWEIDLIETPDSLALHLWGCELALVRDGASARLELSAPERRLIGNLQDTATTLFEEQGLSIRWDNVDEGALAPGLSLMRVVGVAARTPGFLRVRVSGEDAARFGEGSLHFRLLLPPAGRKPHWPRIAASGRTVWPEGPDAPHRAVYTVAAQRGDWVDFDIFRHADSPTCDWADRARPGDPVGLIGPGGGGCPEAGRLWLFGDETALPAIARMLDQARGEVQAVLRAAPADLAELARDPRVSRCDDLLAALDAAGFDAAQDRHVWFAGPAHEAREARRRLAARGLSRREFTAAAYWG</sequence>
<dbReference type="InterPro" id="IPR007037">
    <property type="entry name" value="SIP_rossman_dom"/>
</dbReference>
<dbReference type="InterPro" id="IPR013113">
    <property type="entry name" value="SIP_FAD-bd"/>
</dbReference>
<accession>A1B9W0</accession>
<protein>
    <submittedName>
        <fullName evidence="3">FAD-binding 9, siderophore-interacting domain protein</fullName>
    </submittedName>
</protein>
<dbReference type="RefSeq" id="WP_011750469.1">
    <property type="nucleotide sequence ID" value="NC_008687.1"/>
</dbReference>
<dbReference type="EnsemblBacteria" id="ABL72304">
    <property type="protein sequence ID" value="ABL72304"/>
    <property type="gene ID" value="Pden_4240"/>
</dbReference>
<dbReference type="STRING" id="318586.Pden_4240"/>
<dbReference type="HOGENOM" id="CLU_040923_0_0_5"/>
<dbReference type="KEGG" id="pde:Pden_4240"/>
<evidence type="ECO:0000259" key="2">
    <source>
        <dbReference type="PROSITE" id="PS51384"/>
    </source>
</evidence>